<dbReference type="SUPFAM" id="SSF51197">
    <property type="entry name" value="Clavaminate synthase-like"/>
    <property type="match status" value="1"/>
</dbReference>
<comment type="caution">
    <text evidence="2">The sequence shown here is derived from an EMBL/GenBank/DDBJ whole genome shotgun (WGS) entry which is preliminary data.</text>
</comment>
<dbReference type="InterPro" id="IPR005123">
    <property type="entry name" value="Oxoglu/Fe-dep_dioxygenase_dom"/>
</dbReference>
<organism evidence="2 3">
    <name type="scientific">Rhizobium leguminosarum</name>
    <dbReference type="NCBI Taxonomy" id="384"/>
    <lineage>
        <taxon>Bacteria</taxon>
        <taxon>Pseudomonadati</taxon>
        <taxon>Pseudomonadota</taxon>
        <taxon>Alphaproteobacteria</taxon>
        <taxon>Hyphomicrobiales</taxon>
        <taxon>Rhizobiaceae</taxon>
        <taxon>Rhizobium/Agrobacterium group</taxon>
        <taxon>Rhizobium</taxon>
    </lineage>
</organism>
<feature type="domain" description="Fe2OG dioxygenase" evidence="1">
    <location>
        <begin position="100"/>
        <end position="191"/>
    </location>
</feature>
<keyword evidence="2" id="KW-0223">Dioxygenase</keyword>
<dbReference type="PROSITE" id="PS51471">
    <property type="entry name" value="FE2OG_OXY"/>
    <property type="match status" value="1"/>
</dbReference>
<dbReference type="InterPro" id="IPR037151">
    <property type="entry name" value="AlkB-like_sf"/>
</dbReference>
<name>A0AAJ1ADP5_RHILE</name>
<dbReference type="GO" id="GO:0032451">
    <property type="term" value="F:demethylase activity"/>
    <property type="evidence" value="ECO:0007669"/>
    <property type="project" value="TreeGrafter"/>
</dbReference>
<dbReference type="Gene3D" id="2.60.120.590">
    <property type="entry name" value="Alpha-ketoglutarate-dependent dioxygenase AlkB-like"/>
    <property type="match status" value="1"/>
</dbReference>
<reference evidence="2" key="1">
    <citation type="submission" date="2020-04" db="EMBL/GenBank/DDBJ databases">
        <title>Global-level population genomics supports evidence of horizontal gene transfer on evolution of Rhizobia in Lentils.</title>
        <authorList>
            <person name="Gai Y."/>
            <person name="Cook D."/>
            <person name="Riely B."/>
        </authorList>
    </citation>
    <scope>NUCLEOTIDE SEQUENCE</scope>
    <source>
        <strain evidence="2">Derici101B</strain>
    </source>
</reference>
<dbReference type="EMBL" id="JAAXEP010000019">
    <property type="protein sequence ID" value="MBY5632224.1"/>
    <property type="molecule type" value="Genomic_DNA"/>
</dbReference>
<dbReference type="GO" id="GO:0070988">
    <property type="term" value="P:demethylation"/>
    <property type="evidence" value="ECO:0007669"/>
    <property type="project" value="InterPro"/>
</dbReference>
<dbReference type="InterPro" id="IPR027450">
    <property type="entry name" value="AlkB-like"/>
</dbReference>
<dbReference type="RefSeq" id="WP_207159219.1">
    <property type="nucleotide sequence ID" value="NZ_CP071400.1"/>
</dbReference>
<dbReference type="GO" id="GO:0051213">
    <property type="term" value="F:dioxygenase activity"/>
    <property type="evidence" value="ECO:0007669"/>
    <property type="project" value="UniProtKB-KW"/>
</dbReference>
<proteinExistence type="predicted"/>
<dbReference type="Proteomes" id="UP000825699">
    <property type="component" value="Unassembled WGS sequence"/>
</dbReference>
<protein>
    <submittedName>
        <fullName evidence="2">Alpha-ketoglutarate-dependent dioxygenase AlkB</fullName>
    </submittedName>
</protein>
<evidence type="ECO:0000259" key="1">
    <source>
        <dbReference type="PROSITE" id="PS51471"/>
    </source>
</evidence>
<dbReference type="Pfam" id="PF13532">
    <property type="entry name" value="2OG-FeII_Oxy_2"/>
    <property type="match status" value="1"/>
</dbReference>
<dbReference type="PANTHER" id="PTHR12463">
    <property type="entry name" value="OXYGENASE-RELATED"/>
    <property type="match status" value="1"/>
</dbReference>
<dbReference type="PANTHER" id="PTHR12463:SF1">
    <property type="entry name" value="2-OXOGLUTARATE AND FE-DEPENDENT OXYGENASE FAMILY PROTEIN"/>
    <property type="match status" value="1"/>
</dbReference>
<keyword evidence="2" id="KW-0560">Oxidoreductase</keyword>
<evidence type="ECO:0000313" key="2">
    <source>
        <dbReference type="EMBL" id="MBY5632224.1"/>
    </source>
</evidence>
<gene>
    <name evidence="2" type="ORF">HFO42_29645</name>
</gene>
<dbReference type="AlphaFoldDB" id="A0AAJ1ADP5"/>
<sequence length="191" mass="21433">MNPTHQGDLFDQAVAELPEGFRYGATVVPQPEQSRLLKEIPSLPLKPFDFHGFEGKRRVVSFGWKYDFETGRMKPAESIPDFLLPVRALAAGFAGIEANLLEQALVSEYCEGAPIGWHKDKKVFGRVVGLSLLSPCTFRLRRRAGSKWQRVSLTVEPGSAYLLSGAARSEWEHSIPPVEKLRYSITFRELS</sequence>
<dbReference type="InterPro" id="IPR032857">
    <property type="entry name" value="ALKBH4"/>
</dbReference>
<accession>A0AAJ1ADP5</accession>
<evidence type="ECO:0000313" key="3">
    <source>
        <dbReference type="Proteomes" id="UP000825699"/>
    </source>
</evidence>